<evidence type="ECO:0000256" key="1">
    <source>
        <dbReference type="ARBA" id="ARBA00022741"/>
    </source>
</evidence>
<reference evidence="3 4" key="1">
    <citation type="submission" date="2019-05" db="EMBL/GenBank/DDBJ databases">
        <authorList>
            <person name="Chung H.-M."/>
            <person name="Dalia R."/>
            <person name="Diaz J."/>
            <person name="Khakhina S."/>
            <person name="Lee-Soety J.Y."/>
            <person name="Lindberg H.M."/>
            <person name="Pape-Zambito D.A."/>
            <person name="Sunnen C.N."/>
            <person name="Garlena R.A."/>
            <person name="Russell D.A."/>
            <person name="Pope W.H."/>
            <person name="Jacobs-Sera D."/>
            <person name="Hatfull G.F."/>
        </authorList>
    </citation>
    <scope>NUCLEOTIDE SEQUENCE [LARGE SCALE GENOMIC DNA]</scope>
</reference>
<feature type="domain" description="Acb2/Tad1 hairpin" evidence="2">
    <location>
        <begin position="4"/>
        <end position="60"/>
    </location>
</feature>
<evidence type="ECO:0000313" key="4">
    <source>
        <dbReference type="Proteomes" id="UP000317263"/>
    </source>
</evidence>
<dbReference type="EMBL" id="MK937605">
    <property type="protein sequence ID" value="QDH93001.1"/>
    <property type="molecule type" value="Genomic_DNA"/>
</dbReference>
<sequence>MYDVDKVYQYAELDDVTRLLEIRDMFANLAAFVQNSLPESREKSLALTSLEQAWHWADRAACDYQELIERGL</sequence>
<protein>
    <recommendedName>
        <fullName evidence="2">Acb2/Tad1 hairpin domain-containing protein</fullName>
    </recommendedName>
</protein>
<dbReference type="GO" id="GO:0000166">
    <property type="term" value="F:nucleotide binding"/>
    <property type="evidence" value="ECO:0007669"/>
    <property type="project" value="UniProtKB-KW"/>
</dbReference>
<accession>A0A514DHA2</accession>
<dbReference type="Pfam" id="PF24729">
    <property type="entry name" value="Acb2_Tad1_hairpin"/>
    <property type="match status" value="1"/>
</dbReference>
<dbReference type="InterPro" id="IPR056098">
    <property type="entry name" value="Acb2/Tad1_hairpin"/>
</dbReference>
<name>A0A514DHA2_9CAUD</name>
<gene>
    <name evidence="3" type="primary">51</name>
    <name evidence="3" type="ORF">SEA_STEPHIG9_51</name>
</gene>
<dbReference type="Proteomes" id="UP000317263">
    <property type="component" value="Segment"/>
</dbReference>
<evidence type="ECO:0000259" key="2">
    <source>
        <dbReference type="Pfam" id="PF24729"/>
    </source>
</evidence>
<proteinExistence type="predicted"/>
<evidence type="ECO:0000313" key="3">
    <source>
        <dbReference type="EMBL" id="QDH93001.1"/>
    </source>
</evidence>
<keyword evidence="1" id="KW-0547">Nucleotide-binding</keyword>
<organism evidence="3 4">
    <name type="scientific">Mycobacterium phage Stephig9</name>
    <dbReference type="NCBI Taxonomy" id="2591224"/>
    <lineage>
        <taxon>Viruses</taxon>
        <taxon>Duplodnaviria</taxon>
        <taxon>Heunggongvirae</taxon>
        <taxon>Uroviricota</taxon>
        <taxon>Caudoviricetes</taxon>
        <taxon>Fromanvirus</taxon>
        <taxon>Fromanvirus astro</taxon>
    </lineage>
</organism>